<evidence type="ECO:0000313" key="8">
    <source>
        <dbReference type="Proteomes" id="UP001245370"/>
    </source>
</evidence>
<keyword evidence="8" id="KW-1185">Reference proteome</keyword>
<accession>A0A9W6FP95</accession>
<dbReference type="Gene3D" id="2.30.110.10">
    <property type="entry name" value="Electron Transport, Fmn-binding Protein, Chain A"/>
    <property type="match status" value="1"/>
</dbReference>
<reference evidence="5" key="1">
    <citation type="submission" date="2022-12" db="EMBL/GenBank/DDBJ databases">
        <title>Reference genome sequencing for broad-spectrum identification of bacterial and archaeal isolates by mass spectrometry.</title>
        <authorList>
            <person name="Sekiguchi Y."/>
            <person name="Tourlousse D.M."/>
        </authorList>
    </citation>
    <scope>NUCLEOTIDE SEQUENCE</scope>
    <source>
        <strain evidence="5">301</strain>
    </source>
</reference>
<comment type="caution">
    <text evidence="5">The sequence shown here is derived from an EMBL/GenBank/DDBJ whole genome shotgun (WGS) entry which is preliminary data.</text>
</comment>
<gene>
    <name evidence="6" type="ORF">GGQ86_004674</name>
    <name evidence="5" type="ORF">XFLAVUS301_44720</name>
</gene>
<dbReference type="Proteomes" id="UP001245370">
    <property type="component" value="Unassembled WGS sequence"/>
</dbReference>
<reference evidence="6 8" key="2">
    <citation type="submission" date="2023-07" db="EMBL/GenBank/DDBJ databases">
        <title>Genomic Encyclopedia of Type Strains, Phase IV (KMG-IV): sequencing the most valuable type-strain genomes for metagenomic binning, comparative biology and taxonomic classification.</title>
        <authorList>
            <person name="Goeker M."/>
        </authorList>
    </citation>
    <scope>NUCLEOTIDE SEQUENCE [LARGE SCALE GENOMIC DNA]</scope>
    <source>
        <strain evidence="6 8">DSM 338</strain>
    </source>
</reference>
<evidence type="ECO:0000259" key="4">
    <source>
        <dbReference type="SMART" id="SM00903"/>
    </source>
</evidence>
<dbReference type="EMBL" id="BSDO01000009">
    <property type="protein sequence ID" value="GLI24798.1"/>
    <property type="molecule type" value="Genomic_DNA"/>
</dbReference>
<dbReference type="PANTHER" id="PTHR30466">
    <property type="entry name" value="FLAVIN REDUCTASE"/>
    <property type="match status" value="1"/>
</dbReference>
<feature type="region of interest" description="Disordered" evidence="3">
    <location>
        <begin position="1"/>
        <end position="28"/>
    </location>
</feature>
<feature type="domain" description="Flavin reductase like" evidence="4">
    <location>
        <begin position="40"/>
        <end position="187"/>
    </location>
</feature>
<dbReference type="Pfam" id="PF01613">
    <property type="entry name" value="Flavin_Reduct"/>
    <property type="match status" value="1"/>
</dbReference>
<evidence type="ECO:0000256" key="2">
    <source>
        <dbReference type="ARBA" id="ARBA00023002"/>
    </source>
</evidence>
<evidence type="ECO:0000313" key="7">
    <source>
        <dbReference type="Proteomes" id="UP001144397"/>
    </source>
</evidence>
<dbReference type="Proteomes" id="UP001144397">
    <property type="component" value="Unassembled WGS sequence"/>
</dbReference>
<protein>
    <submittedName>
        <fullName evidence="5 6">Flavin reductase</fullName>
    </submittedName>
</protein>
<name>A0A9W6FP95_XANFL</name>
<dbReference type="InterPro" id="IPR050268">
    <property type="entry name" value="NADH-dep_flavin_reductase"/>
</dbReference>
<dbReference type="GO" id="GO:0042602">
    <property type="term" value="F:riboflavin reductase (NADPH) activity"/>
    <property type="evidence" value="ECO:0007669"/>
    <property type="project" value="TreeGrafter"/>
</dbReference>
<evidence type="ECO:0000256" key="1">
    <source>
        <dbReference type="ARBA" id="ARBA00008898"/>
    </source>
</evidence>
<dbReference type="SMART" id="SM00903">
    <property type="entry name" value="Flavin_Reduct"/>
    <property type="match status" value="1"/>
</dbReference>
<comment type="similarity">
    <text evidence="1">Belongs to the non-flavoprotein flavin reductase family.</text>
</comment>
<dbReference type="PANTHER" id="PTHR30466:SF11">
    <property type="entry name" value="FLAVIN-DEPENDENT MONOOXYGENASE, REDUCTASE SUBUNIT HSAB"/>
    <property type="match status" value="1"/>
</dbReference>
<dbReference type="SUPFAM" id="SSF50475">
    <property type="entry name" value="FMN-binding split barrel"/>
    <property type="match status" value="1"/>
</dbReference>
<evidence type="ECO:0000313" key="6">
    <source>
        <dbReference type="EMBL" id="MDR6336176.1"/>
    </source>
</evidence>
<dbReference type="InterPro" id="IPR002563">
    <property type="entry name" value="Flavin_Rdtase-like_dom"/>
</dbReference>
<dbReference type="InterPro" id="IPR012349">
    <property type="entry name" value="Split_barrel_FMN-bd"/>
</dbReference>
<dbReference type="RefSeq" id="WP_281809523.1">
    <property type="nucleotide sequence ID" value="NZ_BSDO01000009.1"/>
</dbReference>
<proteinExistence type="inferred from homology"/>
<dbReference type="AlphaFoldDB" id="A0A9W6FP95"/>
<organism evidence="5 7">
    <name type="scientific">Xanthobacter flavus</name>
    <dbReference type="NCBI Taxonomy" id="281"/>
    <lineage>
        <taxon>Bacteria</taxon>
        <taxon>Pseudomonadati</taxon>
        <taxon>Pseudomonadota</taxon>
        <taxon>Alphaproteobacteria</taxon>
        <taxon>Hyphomicrobiales</taxon>
        <taxon>Xanthobacteraceae</taxon>
        <taxon>Xanthobacter</taxon>
    </lineage>
</organism>
<keyword evidence="2" id="KW-0560">Oxidoreductase</keyword>
<dbReference type="GO" id="GO:0010181">
    <property type="term" value="F:FMN binding"/>
    <property type="evidence" value="ECO:0007669"/>
    <property type="project" value="InterPro"/>
</dbReference>
<evidence type="ECO:0000313" key="5">
    <source>
        <dbReference type="EMBL" id="GLI24798.1"/>
    </source>
</evidence>
<sequence>MNAHVAAALSQPTQVTPAPAPAPSPAPELSAASLAFRSAMRKLAGAVSVLTVGQGDERTGLTATSVTSLSVEPPTLLICVNRATSSVVPLLKERAFAINVLRPHHEPVADRFAGKGGLKGPARYDGADWTRLSTGAPVLADALAAFDCELEDVIERHSHLIVIGRVVASRITESAEPLLYWAGSYRGLSF</sequence>
<dbReference type="EMBL" id="JAVDPY010000010">
    <property type="protein sequence ID" value="MDR6336176.1"/>
    <property type="molecule type" value="Genomic_DNA"/>
</dbReference>
<dbReference type="GeneID" id="95765243"/>
<evidence type="ECO:0000256" key="3">
    <source>
        <dbReference type="SAM" id="MobiDB-lite"/>
    </source>
</evidence>